<dbReference type="Proteomes" id="UP000245390">
    <property type="component" value="Unassembled WGS sequence"/>
</dbReference>
<evidence type="ECO:0000313" key="7">
    <source>
        <dbReference type="Proteomes" id="UP000245390"/>
    </source>
</evidence>
<protein>
    <submittedName>
        <fullName evidence="6">DeoR family transcriptional regulator</fullName>
    </submittedName>
</protein>
<dbReference type="Gene3D" id="3.40.50.1360">
    <property type="match status" value="1"/>
</dbReference>
<dbReference type="InterPro" id="IPR036390">
    <property type="entry name" value="WH_DNA-bd_sf"/>
</dbReference>
<dbReference type="PROSITE" id="PS51000">
    <property type="entry name" value="HTH_DEOR_2"/>
    <property type="match status" value="1"/>
</dbReference>
<dbReference type="InterPro" id="IPR001845">
    <property type="entry name" value="HTH_ArsR_DNA-bd_dom"/>
</dbReference>
<evidence type="ECO:0000313" key="6">
    <source>
        <dbReference type="EMBL" id="PWK57600.1"/>
    </source>
</evidence>
<dbReference type="InterPro" id="IPR001034">
    <property type="entry name" value="DeoR_HTH"/>
</dbReference>
<dbReference type="PANTHER" id="PTHR30363">
    <property type="entry name" value="HTH-TYPE TRANSCRIPTIONAL REGULATOR SRLR-RELATED"/>
    <property type="match status" value="1"/>
</dbReference>
<dbReference type="EMBL" id="QGGV01000002">
    <property type="protein sequence ID" value="PWK57600.1"/>
    <property type="molecule type" value="Genomic_DNA"/>
</dbReference>
<dbReference type="GO" id="GO:0003700">
    <property type="term" value="F:DNA-binding transcription factor activity"/>
    <property type="evidence" value="ECO:0007669"/>
    <property type="project" value="InterPro"/>
</dbReference>
<dbReference type="Gene3D" id="1.10.10.10">
    <property type="entry name" value="Winged helix-like DNA-binding domain superfamily/Winged helix DNA-binding domain"/>
    <property type="match status" value="1"/>
</dbReference>
<comment type="caution">
    <text evidence="6">The sequence shown here is derived from an EMBL/GenBank/DDBJ whole genome shotgun (WGS) entry which is preliminary data.</text>
</comment>
<keyword evidence="7" id="KW-1185">Reference proteome</keyword>
<dbReference type="InterPro" id="IPR050313">
    <property type="entry name" value="Carb_Metab_HTH_regulators"/>
</dbReference>
<dbReference type="Pfam" id="PF08220">
    <property type="entry name" value="HTH_DeoR"/>
    <property type="match status" value="1"/>
</dbReference>
<dbReference type="SUPFAM" id="SSF46785">
    <property type="entry name" value="Winged helix' DNA-binding domain"/>
    <property type="match status" value="1"/>
</dbReference>
<dbReference type="InterPro" id="IPR036388">
    <property type="entry name" value="WH-like_DNA-bd_sf"/>
</dbReference>
<sequence>MLKEQRHARILQVLRDAMAATIGDLSDAVGVSDSTVRRDLRVLSEHGLVRLTHGGAVLTESHFSSFELDSELAAATESQAKASLGVYAATQILTGQTVLFDSSSTVLAAAREIARRKSEITAITNSLQIAEVLAASRSIAVIVVGGSVRRGSATLYGNPGLAFLNELHVDLALLGTHSVSGALLTETSQDVVAMKRAMIHAARHIILLADSTKFRPPALFTICGVEDIDEIVTNSDASHEALSIVKEAGVAVTTV</sequence>
<reference evidence="6 7" key="1">
    <citation type="submission" date="2018-05" db="EMBL/GenBank/DDBJ databases">
        <title>Genomic Encyclopedia of Type Strains, Phase IV (KMG-IV): sequencing the most valuable type-strain genomes for metagenomic binning, comparative biology and taxonomic classification.</title>
        <authorList>
            <person name="Goeker M."/>
        </authorList>
    </citation>
    <scope>NUCLEOTIDE SEQUENCE [LARGE SCALE GENOMIC DNA]</scope>
    <source>
        <strain evidence="6 7">DSM 103371</strain>
    </source>
</reference>
<dbReference type="CDD" id="cd00090">
    <property type="entry name" value="HTH_ARSR"/>
    <property type="match status" value="1"/>
</dbReference>
<dbReference type="SMART" id="SM00420">
    <property type="entry name" value="HTH_DEOR"/>
    <property type="match status" value="1"/>
</dbReference>
<proteinExistence type="predicted"/>
<name>A0A316GDZ3_9RHOB</name>
<gene>
    <name evidence="6" type="ORF">C8D95_102245</name>
</gene>
<evidence type="ECO:0000256" key="3">
    <source>
        <dbReference type="ARBA" id="ARBA00023163"/>
    </source>
</evidence>
<dbReference type="InterPro" id="IPR011991">
    <property type="entry name" value="ArsR-like_HTH"/>
</dbReference>
<dbReference type="RefSeq" id="WP_164721687.1">
    <property type="nucleotide sequence ID" value="NZ_CP034588.1"/>
</dbReference>
<dbReference type="GO" id="GO:0003677">
    <property type="term" value="F:DNA binding"/>
    <property type="evidence" value="ECO:0007669"/>
    <property type="project" value="UniProtKB-KW"/>
</dbReference>
<feature type="domain" description="HTH arsR-type" evidence="4">
    <location>
        <begin position="1"/>
        <end position="83"/>
    </location>
</feature>
<evidence type="ECO:0000256" key="1">
    <source>
        <dbReference type="ARBA" id="ARBA00023015"/>
    </source>
</evidence>
<keyword evidence="2" id="KW-0238">DNA-binding</keyword>
<dbReference type="Pfam" id="PF00455">
    <property type="entry name" value="DeoRC"/>
    <property type="match status" value="1"/>
</dbReference>
<evidence type="ECO:0000256" key="2">
    <source>
        <dbReference type="ARBA" id="ARBA00023125"/>
    </source>
</evidence>
<dbReference type="InterPro" id="IPR014036">
    <property type="entry name" value="DeoR-like_C"/>
</dbReference>
<dbReference type="AlphaFoldDB" id="A0A316GDZ3"/>
<dbReference type="SUPFAM" id="SSF100950">
    <property type="entry name" value="NagB/RpiA/CoA transferase-like"/>
    <property type="match status" value="1"/>
</dbReference>
<dbReference type="PANTHER" id="PTHR30363:SF44">
    <property type="entry name" value="AGA OPERON TRANSCRIPTIONAL REPRESSOR-RELATED"/>
    <property type="match status" value="1"/>
</dbReference>
<feature type="domain" description="HTH deoR-type" evidence="5">
    <location>
        <begin position="3"/>
        <end position="58"/>
    </location>
</feature>
<dbReference type="PROSITE" id="PS00894">
    <property type="entry name" value="HTH_DEOR_1"/>
    <property type="match status" value="1"/>
</dbReference>
<keyword evidence="1" id="KW-0805">Transcription regulation</keyword>
<keyword evidence="3" id="KW-0804">Transcription</keyword>
<dbReference type="PROSITE" id="PS50987">
    <property type="entry name" value="HTH_ARSR_2"/>
    <property type="match status" value="1"/>
</dbReference>
<accession>A0A316GDZ3</accession>
<evidence type="ECO:0000259" key="4">
    <source>
        <dbReference type="PROSITE" id="PS50987"/>
    </source>
</evidence>
<dbReference type="PRINTS" id="PR00037">
    <property type="entry name" value="HTHLACR"/>
</dbReference>
<dbReference type="InterPro" id="IPR018356">
    <property type="entry name" value="Tscrpt_reg_HTH_DeoR_CS"/>
</dbReference>
<dbReference type="SMART" id="SM01134">
    <property type="entry name" value="DeoRC"/>
    <property type="match status" value="1"/>
</dbReference>
<evidence type="ECO:0000259" key="5">
    <source>
        <dbReference type="PROSITE" id="PS51000"/>
    </source>
</evidence>
<organism evidence="6 7">
    <name type="scientific">Silicimonas algicola</name>
    <dbReference type="NCBI Taxonomy" id="1826607"/>
    <lineage>
        <taxon>Bacteria</taxon>
        <taxon>Pseudomonadati</taxon>
        <taxon>Pseudomonadota</taxon>
        <taxon>Alphaproteobacteria</taxon>
        <taxon>Rhodobacterales</taxon>
        <taxon>Paracoccaceae</taxon>
    </lineage>
</organism>
<dbReference type="InterPro" id="IPR037171">
    <property type="entry name" value="NagB/RpiA_transferase-like"/>
</dbReference>